<evidence type="ECO:0000313" key="1">
    <source>
        <dbReference type="EMBL" id="OWP01209.1"/>
    </source>
</evidence>
<dbReference type="InParanoid" id="A0A218YZL3"/>
<protein>
    <submittedName>
        <fullName evidence="1">Uncharacterized protein</fullName>
    </submittedName>
</protein>
<accession>A0A218YZL3</accession>
<dbReference type="EMBL" id="MZNU01000281">
    <property type="protein sequence ID" value="OWP01209.1"/>
    <property type="molecule type" value="Genomic_DNA"/>
</dbReference>
<comment type="caution">
    <text evidence="1">The sequence shown here is derived from an EMBL/GenBank/DDBJ whole genome shotgun (WGS) entry which is preliminary data.</text>
</comment>
<evidence type="ECO:0000313" key="2">
    <source>
        <dbReference type="Proteomes" id="UP000242519"/>
    </source>
</evidence>
<dbReference type="Proteomes" id="UP000242519">
    <property type="component" value="Unassembled WGS sequence"/>
</dbReference>
<gene>
    <name evidence="1" type="ORF">B2J93_5489</name>
</gene>
<keyword evidence="2" id="KW-1185">Reference proteome</keyword>
<name>A0A218YZL3_9HELO</name>
<dbReference type="AlphaFoldDB" id="A0A218YZL3"/>
<organism evidence="1 2">
    <name type="scientific">Diplocarpon coronariae</name>
    <dbReference type="NCBI Taxonomy" id="2795749"/>
    <lineage>
        <taxon>Eukaryota</taxon>
        <taxon>Fungi</taxon>
        <taxon>Dikarya</taxon>
        <taxon>Ascomycota</taxon>
        <taxon>Pezizomycotina</taxon>
        <taxon>Leotiomycetes</taxon>
        <taxon>Helotiales</taxon>
        <taxon>Drepanopezizaceae</taxon>
        <taxon>Diplocarpon</taxon>
    </lineage>
</organism>
<proteinExistence type="predicted"/>
<sequence length="124" mass="13458">MWLAALPLTLDSWEFVLLGLGNLLSPGSRAGYHTVNACLIRWESDNLNAKNELDAQHDTIRPAGNLVLEESGFKTSTTLWIMVAHAPRSRRAGAQPVKAEGETECFLVGGGEGDIGGAEEQRQR</sequence>
<reference evidence="1 2" key="1">
    <citation type="submission" date="2017-04" db="EMBL/GenBank/DDBJ databases">
        <title>Draft genome sequence of Marssonina coronaria NL1: causal agent of apple blotch.</title>
        <authorList>
            <person name="Cheng Q."/>
        </authorList>
    </citation>
    <scope>NUCLEOTIDE SEQUENCE [LARGE SCALE GENOMIC DNA]</scope>
    <source>
        <strain evidence="1 2">NL1</strain>
    </source>
</reference>
<dbReference type="OrthoDB" id="4760831at2759"/>